<dbReference type="EMBL" id="JEMB01000521">
    <property type="protein sequence ID" value="KYF96580.1"/>
    <property type="molecule type" value="Genomic_DNA"/>
</dbReference>
<dbReference type="Proteomes" id="UP000075635">
    <property type="component" value="Unassembled WGS sequence"/>
</dbReference>
<dbReference type="SUPFAM" id="SSF51735">
    <property type="entry name" value="NAD(P)-binding Rossmann-fold domains"/>
    <property type="match status" value="1"/>
</dbReference>
<sequence>MRISIVGAGALGRVYGVRLATQGDDVTFVVRPERVADVRPFVIEQVNSADRRDTLERPRLAADIPADAEVVLVAVRFDQLAPRADPGGAAPREAGRRTVADLLRGGPAVPVVVLTPLMPPERTALEEAAVRRITPAMPSVSGYLDERGVVRYWIVGFASTLIDEEGGFPAERPLLDELARRLTSADLPAQLDRDVGAQNVATTTAFFPLIAAIDAGGGTGALVANEEVLSAALHAMKECVALAERLGKVAPWTKLLTSAIGPLTLKPGAALARLLAPEALRFLDVHFGPKLREQHLAMGATIVALGRERGVSLPSLERLMAMIEERAQTR</sequence>
<feature type="domain" description="Ketopantoate reductase N-terminal" evidence="1">
    <location>
        <begin position="3"/>
        <end position="76"/>
    </location>
</feature>
<accession>A0A150SW35</accession>
<reference evidence="2 3" key="1">
    <citation type="submission" date="2014-02" db="EMBL/GenBank/DDBJ databases">
        <title>The small core and large imbalanced accessory genome model reveals a collaborative survival strategy of Sorangium cellulosum strains in nature.</title>
        <authorList>
            <person name="Han K."/>
            <person name="Peng R."/>
            <person name="Blom J."/>
            <person name="Li Y.-Z."/>
        </authorList>
    </citation>
    <scope>NUCLEOTIDE SEQUENCE [LARGE SCALE GENOMIC DNA]</scope>
    <source>
        <strain evidence="2 3">So0011-07</strain>
    </source>
</reference>
<protein>
    <submittedName>
        <fullName evidence="2">Oxidoreductase</fullName>
    </submittedName>
</protein>
<name>A0A150SW35_SORCE</name>
<dbReference type="Pfam" id="PF02558">
    <property type="entry name" value="ApbA"/>
    <property type="match status" value="1"/>
</dbReference>
<evidence type="ECO:0000259" key="1">
    <source>
        <dbReference type="Pfam" id="PF02558"/>
    </source>
</evidence>
<dbReference type="AlphaFoldDB" id="A0A150SW35"/>
<evidence type="ECO:0000313" key="2">
    <source>
        <dbReference type="EMBL" id="KYF96580.1"/>
    </source>
</evidence>
<comment type="caution">
    <text evidence="2">The sequence shown here is derived from an EMBL/GenBank/DDBJ whole genome shotgun (WGS) entry which is preliminary data.</text>
</comment>
<dbReference type="InterPro" id="IPR013332">
    <property type="entry name" value="KPR_N"/>
</dbReference>
<dbReference type="InterPro" id="IPR036291">
    <property type="entry name" value="NAD(P)-bd_dom_sf"/>
</dbReference>
<dbReference type="Gene3D" id="3.40.50.720">
    <property type="entry name" value="NAD(P)-binding Rossmann-like Domain"/>
    <property type="match status" value="1"/>
</dbReference>
<proteinExistence type="predicted"/>
<evidence type="ECO:0000313" key="3">
    <source>
        <dbReference type="Proteomes" id="UP000075635"/>
    </source>
</evidence>
<gene>
    <name evidence="2" type="ORF">BE17_45145</name>
</gene>
<organism evidence="2 3">
    <name type="scientific">Sorangium cellulosum</name>
    <name type="common">Polyangium cellulosum</name>
    <dbReference type="NCBI Taxonomy" id="56"/>
    <lineage>
        <taxon>Bacteria</taxon>
        <taxon>Pseudomonadati</taxon>
        <taxon>Myxococcota</taxon>
        <taxon>Polyangia</taxon>
        <taxon>Polyangiales</taxon>
        <taxon>Polyangiaceae</taxon>
        <taxon>Sorangium</taxon>
    </lineage>
</organism>